<accession>A0ACC1UAY5</accession>
<proteinExistence type="predicted"/>
<dbReference type="EMBL" id="MU794972">
    <property type="protein sequence ID" value="KAJ3814256.1"/>
    <property type="molecule type" value="Genomic_DNA"/>
</dbReference>
<protein>
    <submittedName>
        <fullName evidence="1">Uncharacterized protein</fullName>
    </submittedName>
</protein>
<reference evidence="1" key="1">
    <citation type="submission" date="2022-09" db="EMBL/GenBank/DDBJ databases">
        <title>A Global Phylogenomic Analysis of the Shiitake Genus Lentinula.</title>
        <authorList>
            <consortium name="DOE Joint Genome Institute"/>
            <person name="Sierra-Patev S."/>
            <person name="Min B."/>
            <person name="Naranjo-Ortiz M."/>
            <person name="Looney B."/>
            <person name="Konkel Z."/>
            <person name="Slot J.C."/>
            <person name="Sakamoto Y."/>
            <person name="Steenwyk J.L."/>
            <person name="Rokas A."/>
            <person name="Carro J."/>
            <person name="Camarero S."/>
            <person name="Ferreira P."/>
            <person name="Molpeceres G."/>
            <person name="Ruiz-Duenas F.J."/>
            <person name="Serrano A."/>
            <person name="Henrissat B."/>
            <person name="Drula E."/>
            <person name="Hughes K.W."/>
            <person name="Mata J.L."/>
            <person name="Ishikawa N.K."/>
            <person name="Vargas-Isla R."/>
            <person name="Ushijima S."/>
            <person name="Smith C.A."/>
            <person name="Ahrendt S."/>
            <person name="Andreopoulos W."/>
            <person name="He G."/>
            <person name="Labutti K."/>
            <person name="Lipzen A."/>
            <person name="Ng V."/>
            <person name="Riley R."/>
            <person name="Sandor L."/>
            <person name="Barry K."/>
            <person name="Martinez A.T."/>
            <person name="Xiao Y."/>
            <person name="Gibbons J.G."/>
            <person name="Terashima K."/>
            <person name="Grigoriev I.V."/>
            <person name="Hibbett D.S."/>
        </authorList>
    </citation>
    <scope>NUCLEOTIDE SEQUENCE</scope>
    <source>
        <strain evidence="1">TMI1499</strain>
    </source>
</reference>
<gene>
    <name evidence="1" type="ORF">F5876DRAFT_73090</name>
</gene>
<keyword evidence="2" id="KW-1185">Reference proteome</keyword>
<evidence type="ECO:0000313" key="2">
    <source>
        <dbReference type="Proteomes" id="UP001163835"/>
    </source>
</evidence>
<evidence type="ECO:0000313" key="1">
    <source>
        <dbReference type="EMBL" id="KAJ3814256.1"/>
    </source>
</evidence>
<organism evidence="1 2">
    <name type="scientific">Lentinula aff. lateritia</name>
    <dbReference type="NCBI Taxonomy" id="2804960"/>
    <lineage>
        <taxon>Eukaryota</taxon>
        <taxon>Fungi</taxon>
        <taxon>Dikarya</taxon>
        <taxon>Basidiomycota</taxon>
        <taxon>Agaricomycotina</taxon>
        <taxon>Agaricomycetes</taxon>
        <taxon>Agaricomycetidae</taxon>
        <taxon>Agaricales</taxon>
        <taxon>Marasmiineae</taxon>
        <taxon>Omphalotaceae</taxon>
        <taxon>Lentinula</taxon>
    </lineage>
</organism>
<sequence length="348" mass="38096">MDNTSYLSQFQHGTTNAHQYPPVQSSSVASAHRYHPYNDELIFNSKRAHPVSNTSSQYHQAIARHAQEKITATLKPRNQVALAQTSGDFSQRQLLQPQSQLHASTHPYQPSLHLSHPLPVSERAHRPTQSFPCSQASSAITPGPDIGNARNTGNGMTLAAPIPKTFAARSGTVLNALATATENKPHLAQGKLILCFNAGSHDWSFEGSSSFPLAQQPQRKFIEEQPLQPLQLQAHRTSVACTKYQLEGKENSGYSLSHLEDVLGCCSSSCIQDNSTRTTLEGTMNTHYIESLEQTKSSTATSLKKPNINSGQIRPVSPATMVALTEPILMSWCWENEAVQRLAKATGY</sequence>
<name>A0ACC1UAY5_9AGAR</name>
<comment type="caution">
    <text evidence="1">The sequence shown here is derived from an EMBL/GenBank/DDBJ whole genome shotgun (WGS) entry which is preliminary data.</text>
</comment>
<dbReference type="Proteomes" id="UP001163835">
    <property type="component" value="Unassembled WGS sequence"/>
</dbReference>